<gene>
    <name evidence="3" type="primary">ureF</name>
    <name evidence="4" type="ORF">MPPM_1154</name>
</gene>
<dbReference type="EMBL" id="AP014809">
    <property type="protein sequence ID" value="BAU89759.1"/>
    <property type="molecule type" value="Genomic_DNA"/>
</dbReference>
<comment type="function">
    <text evidence="3">Required for maturation of urease via the functional incorporation of the urease nickel metallocenter.</text>
</comment>
<organism evidence="4 5">
    <name type="scientific">Methylorubrum populi</name>
    <dbReference type="NCBI Taxonomy" id="223967"/>
    <lineage>
        <taxon>Bacteria</taxon>
        <taxon>Pseudomonadati</taxon>
        <taxon>Pseudomonadota</taxon>
        <taxon>Alphaproteobacteria</taxon>
        <taxon>Hyphomicrobiales</taxon>
        <taxon>Methylobacteriaceae</taxon>
        <taxon>Methylorubrum</taxon>
    </lineage>
</organism>
<evidence type="ECO:0000313" key="4">
    <source>
        <dbReference type="EMBL" id="BAU89759.1"/>
    </source>
</evidence>
<keyword evidence="2 3" id="KW-0143">Chaperone</keyword>
<evidence type="ECO:0000256" key="3">
    <source>
        <dbReference type="HAMAP-Rule" id="MF_01385"/>
    </source>
</evidence>
<proteinExistence type="inferred from homology"/>
<dbReference type="Gene3D" id="1.10.4190.10">
    <property type="entry name" value="Urease accessory protein UreF"/>
    <property type="match status" value="1"/>
</dbReference>
<accession>A0A160PAH0</accession>
<dbReference type="GO" id="GO:0016151">
    <property type="term" value="F:nickel cation binding"/>
    <property type="evidence" value="ECO:0007669"/>
    <property type="project" value="UniProtKB-UniRule"/>
</dbReference>
<sequence length="226" mass="23214">MLAALTALQQADTAFPSGSFAFSNGLEGLIAENPAFDEAALARTLAAALRFRWAGTDRVALILAHRAGPAIERLAVIDAAVEAASLSEPMRVGSRRNGASLLASHARLGTPGAAELRAAVRAGRLLGHLPTIQGALWPALGLDEPTASSISGYLFASGLTSAAVRLGAIGAIEAQRSLSGALPLIAALLEHPVAEPEGEIALTGFTPLIEIAAMRQAQAELRLFAN</sequence>
<dbReference type="PIRSF" id="PIRSF009467">
    <property type="entry name" value="Ureas_acces_UreF"/>
    <property type="match status" value="1"/>
</dbReference>
<comment type="subcellular location">
    <subcellularLocation>
        <location evidence="3">Cytoplasm</location>
    </subcellularLocation>
</comment>
<name>A0A160PAH0_9HYPH</name>
<dbReference type="InterPro" id="IPR038277">
    <property type="entry name" value="UreF_sf"/>
</dbReference>
<dbReference type="HAMAP" id="MF_01385">
    <property type="entry name" value="UreF"/>
    <property type="match status" value="1"/>
</dbReference>
<dbReference type="RefSeq" id="WP_096484210.1">
    <property type="nucleotide sequence ID" value="NZ_AP014809.1"/>
</dbReference>
<keyword evidence="3" id="KW-0963">Cytoplasm</keyword>
<comment type="similarity">
    <text evidence="3">Belongs to the UreF family.</text>
</comment>
<comment type="subunit">
    <text evidence="3">UreD, UreF and UreG form a complex that acts as a GTP-hydrolysis-dependent molecular chaperone, activating the urease apoprotein by helping to assemble the nickel containing metallocenter of UreC. The UreE protein probably delivers the nickel.</text>
</comment>
<protein>
    <recommendedName>
        <fullName evidence="3">Urease accessory protein UreF</fullName>
    </recommendedName>
</protein>
<evidence type="ECO:0000256" key="1">
    <source>
        <dbReference type="ARBA" id="ARBA00022988"/>
    </source>
</evidence>
<evidence type="ECO:0000256" key="2">
    <source>
        <dbReference type="ARBA" id="ARBA00023186"/>
    </source>
</evidence>
<keyword evidence="1 3" id="KW-0996">Nickel insertion</keyword>
<dbReference type="Proteomes" id="UP000218288">
    <property type="component" value="Chromosome"/>
</dbReference>
<dbReference type="AlphaFoldDB" id="A0A160PAH0"/>
<dbReference type="Pfam" id="PF01730">
    <property type="entry name" value="UreF"/>
    <property type="match status" value="1"/>
</dbReference>
<dbReference type="OrthoDB" id="9798772at2"/>
<dbReference type="InterPro" id="IPR002639">
    <property type="entry name" value="UreF"/>
</dbReference>
<dbReference type="GO" id="GO:0005737">
    <property type="term" value="C:cytoplasm"/>
    <property type="evidence" value="ECO:0007669"/>
    <property type="project" value="UniProtKB-SubCell"/>
</dbReference>
<evidence type="ECO:0000313" key="5">
    <source>
        <dbReference type="Proteomes" id="UP000218288"/>
    </source>
</evidence>
<dbReference type="PANTHER" id="PTHR33620:SF1">
    <property type="entry name" value="UREASE ACCESSORY PROTEIN F"/>
    <property type="match status" value="1"/>
</dbReference>
<dbReference type="PANTHER" id="PTHR33620">
    <property type="entry name" value="UREASE ACCESSORY PROTEIN F"/>
    <property type="match status" value="1"/>
</dbReference>
<reference evidence="4 5" key="1">
    <citation type="journal article" date="2016" name="Genome Announc.">
        <title>Complete Genome Sequence of Methylobacterium populi P-1M, Isolated from Pink-Pigmented Household Biofilm.</title>
        <authorList>
            <person name="Morohoshi T."/>
            <person name="Ikeda T."/>
        </authorList>
    </citation>
    <scope>NUCLEOTIDE SEQUENCE [LARGE SCALE GENOMIC DNA]</scope>
    <source>
        <strain evidence="4 5">P-1M</strain>
    </source>
</reference>